<dbReference type="AlphaFoldDB" id="A0A1S7LI98"/>
<sequence length="556" mass="59397">MTYDAGTGHDDGKPTDAIKDIVAVTPRHIELGQVIQAAALLVTRFTAERIRCSSHHVGNGPIHFGLNKCILPTKGRCPFGFGSRFQRFFPIKTVPERVIIMAIGVGHQQMLVDGVIDLLTMHDFERPDARFAVAVTTLNTVDGDRLGIIDLIGKEGIVDLTVKPAVLRLQLLIPLKVALFGAVDDITILITGTKPFALLIELTGCGPIPHGFGLHTTTGDHGNVTGLTSDLIHMIIELGAGFVRCHAVARLTGGTATITSTRGIDTTGILGLHLVTATGDVMAMGGVTSGAAEVVAVDIHMDIEELIRLHQGGVHVAMFDPIIPTTDKVAAAAVATGGQAHTLCHFSQIHGLKRFTTMLGEEFFILLLFIAFGMSGSTGDFFIILGLIMTDQAVYILLLGKVIAVILPTITGMTGCTRLPVALGRTAEAVDHMLFTQQLASLLVFALPSPVLGFHHLLGRLGVAAQTRFGHLWAGVKRTLKLLKLTVVRSGFAGGFTRGGNLSLGKSNHEKKREQDCCPECTFPSAWLLVKHMCSSLSREQSGLLPLAAPSHHLLR</sequence>
<evidence type="ECO:0000313" key="2">
    <source>
        <dbReference type="EMBL" id="CRH06650.1"/>
    </source>
</evidence>
<feature type="transmembrane region" description="Helical" evidence="1">
    <location>
        <begin position="395"/>
        <end position="415"/>
    </location>
</feature>
<accession>A0A1S7LI98</accession>
<feature type="transmembrane region" description="Helical" evidence="1">
    <location>
        <begin position="435"/>
        <end position="458"/>
    </location>
</feature>
<protein>
    <submittedName>
        <fullName evidence="2">Uncharacterized protein</fullName>
    </submittedName>
</protein>
<organism evidence="2">
    <name type="scientific">Magnetococcus massalia (strain MO-1)</name>
    <dbReference type="NCBI Taxonomy" id="451514"/>
    <lineage>
        <taxon>Bacteria</taxon>
        <taxon>Pseudomonadati</taxon>
        <taxon>Pseudomonadota</taxon>
        <taxon>Magnetococcia</taxon>
        <taxon>Magnetococcales</taxon>
        <taxon>Magnetococcaceae</taxon>
        <taxon>Magnetococcus</taxon>
    </lineage>
</organism>
<feature type="transmembrane region" description="Helical" evidence="1">
    <location>
        <begin position="363"/>
        <end position="388"/>
    </location>
</feature>
<dbReference type="EMBL" id="LO017727">
    <property type="protein sequence ID" value="CRH06650.1"/>
    <property type="molecule type" value="Genomic_DNA"/>
</dbReference>
<evidence type="ECO:0000256" key="1">
    <source>
        <dbReference type="SAM" id="Phobius"/>
    </source>
</evidence>
<name>A0A1S7LI98_MAGMO</name>
<keyword evidence="1" id="KW-0472">Membrane</keyword>
<gene>
    <name evidence="2" type="ORF">MAGMO_2493</name>
</gene>
<proteinExistence type="predicted"/>
<reference evidence="2" key="1">
    <citation type="submission" date="2015-04" db="EMBL/GenBank/DDBJ databases">
        <authorList>
            <person name="Syromyatnikov M.Y."/>
            <person name="Popov V.N."/>
        </authorList>
    </citation>
    <scope>NUCLEOTIDE SEQUENCE</scope>
    <source>
        <strain evidence="2">MO-1</strain>
    </source>
</reference>
<keyword evidence="1" id="KW-1133">Transmembrane helix</keyword>
<keyword evidence="1" id="KW-0812">Transmembrane</keyword>